<dbReference type="InterPro" id="IPR035990">
    <property type="entry name" value="TIM_sf"/>
</dbReference>
<evidence type="ECO:0000256" key="4">
    <source>
        <dbReference type="RuleBase" id="RU363013"/>
    </source>
</evidence>
<dbReference type="PANTHER" id="PTHR21139:SF42">
    <property type="entry name" value="TRIOSEPHOSPHATE ISOMERASE"/>
    <property type="match status" value="1"/>
</dbReference>
<dbReference type="GO" id="GO:0046166">
    <property type="term" value="P:glyceraldehyde-3-phosphate biosynthetic process"/>
    <property type="evidence" value="ECO:0007669"/>
    <property type="project" value="TreeGrafter"/>
</dbReference>
<comment type="pathway">
    <text evidence="4">Carbohydrate degradation; glycolysis; D-glyceraldehyde 3-phosphate from glycerone phosphate: step 1/1.</text>
</comment>
<keyword evidence="4" id="KW-0312">Gluconeogenesis</keyword>
<name>A0AA35SCT1_GEOBA</name>
<evidence type="ECO:0000256" key="1">
    <source>
        <dbReference type="ARBA" id="ARBA00007422"/>
    </source>
</evidence>
<dbReference type="EC" id="5.3.1.1" evidence="4"/>
<dbReference type="GO" id="GO:0004807">
    <property type="term" value="F:triose-phosphate isomerase activity"/>
    <property type="evidence" value="ECO:0007669"/>
    <property type="project" value="UniProtKB-EC"/>
</dbReference>
<dbReference type="SUPFAM" id="SSF51351">
    <property type="entry name" value="Triosephosphate isomerase (TIM)"/>
    <property type="match status" value="1"/>
</dbReference>
<dbReference type="InterPro" id="IPR013785">
    <property type="entry name" value="Aldolase_TIM"/>
</dbReference>
<evidence type="ECO:0000313" key="6">
    <source>
        <dbReference type="Proteomes" id="UP001174909"/>
    </source>
</evidence>
<comment type="caution">
    <text evidence="5">The sequence shown here is derived from an EMBL/GenBank/DDBJ whole genome shotgun (WGS) entry which is preliminary data.</text>
</comment>
<dbReference type="AlphaFoldDB" id="A0AA35SCT1"/>
<proteinExistence type="inferred from homology"/>
<dbReference type="EMBL" id="CASHTH010002215">
    <property type="protein sequence ID" value="CAI8026477.1"/>
    <property type="molecule type" value="Genomic_DNA"/>
</dbReference>
<keyword evidence="4" id="KW-0324">Glycolysis</keyword>
<evidence type="ECO:0000313" key="5">
    <source>
        <dbReference type="EMBL" id="CAI8026477.1"/>
    </source>
</evidence>
<dbReference type="GO" id="GO:0019563">
    <property type="term" value="P:glycerol catabolic process"/>
    <property type="evidence" value="ECO:0007669"/>
    <property type="project" value="TreeGrafter"/>
</dbReference>
<reference evidence="5" key="1">
    <citation type="submission" date="2023-03" db="EMBL/GenBank/DDBJ databases">
        <authorList>
            <person name="Steffen K."/>
            <person name="Cardenas P."/>
        </authorList>
    </citation>
    <scope>NUCLEOTIDE SEQUENCE</scope>
</reference>
<evidence type="ECO:0000256" key="3">
    <source>
        <dbReference type="ARBA" id="ARBA00023235"/>
    </source>
</evidence>
<dbReference type="CDD" id="cd00311">
    <property type="entry name" value="TIM"/>
    <property type="match status" value="1"/>
</dbReference>
<comment type="catalytic activity">
    <reaction evidence="4">
        <text>D-glyceraldehyde 3-phosphate = dihydroxyacetone phosphate</text>
        <dbReference type="Rhea" id="RHEA:18585"/>
        <dbReference type="ChEBI" id="CHEBI:57642"/>
        <dbReference type="ChEBI" id="CHEBI:59776"/>
        <dbReference type="EC" id="5.3.1.1"/>
    </reaction>
</comment>
<dbReference type="InterPro" id="IPR020861">
    <property type="entry name" value="Triosephosphate_isomerase_AS"/>
</dbReference>
<dbReference type="PROSITE" id="PS00171">
    <property type="entry name" value="TIM_1"/>
    <property type="match status" value="1"/>
</dbReference>
<dbReference type="GO" id="GO:0006096">
    <property type="term" value="P:glycolytic process"/>
    <property type="evidence" value="ECO:0007669"/>
    <property type="project" value="UniProtKB-KW"/>
</dbReference>
<comment type="subunit">
    <text evidence="2">Homodimer.</text>
</comment>
<dbReference type="Proteomes" id="UP001174909">
    <property type="component" value="Unassembled WGS sequence"/>
</dbReference>
<dbReference type="PROSITE" id="PS51440">
    <property type="entry name" value="TIM_2"/>
    <property type="match status" value="1"/>
</dbReference>
<protein>
    <recommendedName>
        <fullName evidence="4">Triosephosphate isomerase</fullName>
        <ecNumber evidence="4">5.3.1.1</ecNumber>
    </recommendedName>
</protein>
<dbReference type="NCBIfam" id="TIGR00419">
    <property type="entry name" value="tim"/>
    <property type="match status" value="1"/>
</dbReference>
<evidence type="ECO:0000256" key="2">
    <source>
        <dbReference type="ARBA" id="ARBA00011738"/>
    </source>
</evidence>
<feature type="non-terminal residue" evidence="5">
    <location>
        <position position="1"/>
    </location>
</feature>
<dbReference type="PANTHER" id="PTHR21139">
    <property type="entry name" value="TRIOSEPHOSPHATE ISOMERASE"/>
    <property type="match status" value="1"/>
</dbReference>
<comment type="pathway">
    <text evidence="4">Carbohydrate biosynthesis; gluconeogenesis.</text>
</comment>
<comment type="similarity">
    <text evidence="1 4">Belongs to the triosephosphate isomerase family.</text>
</comment>
<gene>
    <name evidence="5" type="ORF">GBAR_LOCUS15207</name>
</gene>
<sequence>SRRLPALHLLGTRAHGPCRQRHWTGGPEHALGAAGSFTGEISSDMLLAAGCSYVLLGHSERRQFCGEDDSQVNRKLVCALRAGLCPIVCVGETLQEREASRIEEVVLGQVGGALAGIEASAASAVLWAYEPVWAIGTGVTATAAQAEEVHAMIRHFLAGHLVRIQYGGSVKPENAAELFAQDNIDGGLIGGAALDAGQFAAIVKAAL</sequence>
<dbReference type="Gene3D" id="3.20.20.70">
    <property type="entry name" value="Aldolase class I"/>
    <property type="match status" value="1"/>
</dbReference>
<keyword evidence="6" id="KW-1185">Reference proteome</keyword>
<dbReference type="Pfam" id="PF00121">
    <property type="entry name" value="TIM"/>
    <property type="match status" value="1"/>
</dbReference>
<dbReference type="InterPro" id="IPR000652">
    <property type="entry name" value="Triosephosphate_isomerase"/>
</dbReference>
<dbReference type="GO" id="GO:0005829">
    <property type="term" value="C:cytosol"/>
    <property type="evidence" value="ECO:0007669"/>
    <property type="project" value="TreeGrafter"/>
</dbReference>
<keyword evidence="3 4" id="KW-0413">Isomerase</keyword>
<organism evidence="5 6">
    <name type="scientific">Geodia barretti</name>
    <name type="common">Barrett's horny sponge</name>
    <dbReference type="NCBI Taxonomy" id="519541"/>
    <lineage>
        <taxon>Eukaryota</taxon>
        <taxon>Metazoa</taxon>
        <taxon>Porifera</taxon>
        <taxon>Demospongiae</taxon>
        <taxon>Heteroscleromorpha</taxon>
        <taxon>Tetractinellida</taxon>
        <taxon>Astrophorina</taxon>
        <taxon>Geodiidae</taxon>
        <taxon>Geodia</taxon>
    </lineage>
</organism>
<accession>A0AA35SCT1</accession>
<dbReference type="GO" id="GO:0006094">
    <property type="term" value="P:gluconeogenesis"/>
    <property type="evidence" value="ECO:0007669"/>
    <property type="project" value="UniProtKB-KW"/>
</dbReference>